<protein>
    <submittedName>
        <fullName evidence="7">DNA gyrase subunit A</fullName>
        <ecNumber evidence="7">5.99.1.3</ecNumber>
    </submittedName>
</protein>
<dbReference type="InterPro" id="IPR015919">
    <property type="entry name" value="Cadherin-like_sf"/>
</dbReference>
<dbReference type="InterPro" id="IPR018511">
    <property type="entry name" value="Hemolysin-typ_Ca-bd_CS"/>
</dbReference>
<dbReference type="PANTHER" id="PTHR24028:SF328">
    <property type="entry name" value="CADHERIN-3"/>
    <property type="match status" value="1"/>
</dbReference>
<dbReference type="PANTHER" id="PTHR24028">
    <property type="entry name" value="CADHERIN-87A"/>
    <property type="match status" value="1"/>
</dbReference>
<gene>
    <name evidence="7" type="ORF">BN1012_Phect774</name>
</gene>
<dbReference type="InterPro" id="IPR050174">
    <property type="entry name" value="Protocadherin/Cadherin-CA"/>
</dbReference>
<keyword evidence="7" id="KW-0413">Isomerase</keyword>
<feature type="domain" description="Cadherin" evidence="6">
    <location>
        <begin position="2824"/>
        <end position="2921"/>
    </location>
</feature>
<dbReference type="PROSITE" id="PS00330">
    <property type="entry name" value="HEMOLYSIN_CALCIUM"/>
    <property type="match status" value="3"/>
</dbReference>
<sequence>MADGQDTNSTPSPKKDSDAAEAFRLDSANATARDEAVERARDYGSLDVLQGESDPANPNIHTGTRVPLDPGTTDGTVGAPNTDTAFVGSSVTPEGASTGGNNGNLGTTSGAVSYTETSIEPTDVPPAATLENTDLDETLTTGISTLEALTDRIARLADNPNGGQGAEAETTAAAAQDAAQAPVLPENDDDTEIVNRPPTDILLDNAGVFENAAPGTVVAVLSAIDPDSGEVFTYEIVGSSDMFEIVGNAVLVKEGAVLDHEALASVDLPLRVTDSSGNVYFETVTLDIVDVNEVATDIALDNTNIAENAAGGVVGTLSTTDQDAGDTHTYAVSDDRFEVVGGQLKLKDGVALDHEAAETISIDVTTTDTGGLSYTETFTVAVDDVNEVATDITLDNTSVAENTAGAVIGTLSTTDQDAGDTHSYSVSDARFEVVDGELKLKDGVALDHEASDSISIDVTTTDAGGLSRTETFNISVGDVNEVATDIALDNTSVAENAAGAIIGNLSTTDPDAGDTHSYSVSDTRFEVVDGQLKLKDSVALDHESGDSISIDVTTTDAGGLSRTETFSVAVGDVNEVATDIALDNTTVAENAAGAVIGTLTTTDVDDGDTHTYSVSDARFEVVDGNLKLRDGVALDHEAGDSVSIDVTTTDAGGLSRTETFNISVGDENEVATDIALDNTSVAENAAGAVVGTLSTTDVDDSDTHSYAVSDNRFEVVDGQLKLKDGVALDHEAGDSVSIDVTTTDAGGLSRTETFNISVGDENEVATDIALDNTSVAENAAGAVVGALSTTDVDDGDTHTYTVSDARFEVVDGNLKLKDGVSLDHETTDSVSLDVITTDAGGLSRTETFNISVGDVNEAPMDIALNDGTFAPADFSGQDGDSSGTSISERGLETDQAVVSISFTTADNTSGAQTLFETGGSGTGLNIVIEDGQLNVYAGSGNNLELSVPIDGETSYNMALELDKTSNTLKLLLSDDLSPGEMTEANSLAASRTDWTDTDWDGGDNLAIGNASGSTQGSVGGDFLGTIDGPGVRVFADSDLNDVNQLEQSNASINENDAGAVVGDLSTSDVDAGDTHTYTVSDNRFEVVDGQLKLKDGVSLDHETESTVSMDVTTTDSGGLTHTETFTVAIDDVNEAPVDITLSDADYISADYNGQDGDSSSDSISDRGLETDSAVVAVSFTTSEDTGGAQTLFETGGGGTGLNVVIEDGQLNIYAGSGNNLELSVPVDGATSYNLALELDKTSNTLKLLLSDELSPGDMTEANSLVASKTDWNDSDWDGGDTMSVGHTTSSTQGGVGGEFLGTIDGPGVRVFANADLDSIKANGVGGTVEENEAGAVVGKLSTTDVDAGDSHSYAVSDDRFEVVGGQLKLKDGVSLDHETAESVAVDVTTTDTGGLSHTETFTVTVGDANEAASDINLDNTSVAENAAGAVVGTLSTTDTDSGDTHTYSVSDARFEVVDGNLKLKDGVALDHEAGDSVSIDVTTTDAGGLSRTETFNISVGDVNEVATDIALDNTSVAENAAGAVIGTLSTTDVDDGDTHSYAVSDNRFEVVDGQLKLKDGVALDHEAGDSVSINVTTTDAGGLSRTETFNISVGDENEVATDIALDNTSVAENAAGAVVGALSTTDVDDGDTHTYTVSDARFEVVDGNLKLKDGVSLDHEAGESISIDVTTTDAGGLSRTESFDIAVGDVNEVATDIALDNTSVAENAAGAVVGTLSTTDADDGDTHSYAVSDSRFEVVDGELKLKDGVALDHEAGDSVSIDVTTTDAGGLSRTETFNISVGDVNEVATDIALDNTSVAENAAGAVVGTLSTTDVDDGDTHSYSVSDSRFEVVDGELKLKDGVSLDHESGDSVSLDVTTTDAGGLARTETFNITVGDANEVASDIALDNTSVAENAAGAVVGSLSTTDVDDGDTHSYSVSDARFEVVDGELKLKDGVSLDHEAGDSVSLDVTTTDAGGLSRTETFNISVGDVNEVATDIALDNTSVAENAAGAVVGTLSTTDVDDGDTHSYAVSDNRFEVVDGELKLKDGVSLDHESGDSISLDVTTTDAGGLARTETFNISVGDENEVATDIALDNTSVAENAAGAVVGTLSTTDADDGDTHSYAVSDTRFEVVDGELKLKDGVSLDHEAGDNISIDVTTTDAGGLSRTESFDIAVGDVNEVATDIALDNTTVAENNAGAVIGNLATTDPDAGDTHSYSVSDNRFEVVDGELKLKDGVSLDSNDAGTVSIDVTTTDAGGLSRTESFDIAVSNVNEAATDISLDNTSVAENAAGAVVGTLSTTDADVGDTHTYTVSDARFEVVDGELKLKDGVSLDHEAGDSVSIDVTTTDAGGLSFTESFDIAVGDVNEVATDIALDNTSVAENAAGAVVGTLSTTDVDDGDTHSYSVSDARFEVVDGELKLKDGVSLDHEAGDSVSIDVTTTDAGGLSRTESFSITVGDENEVATDIALDNTSVAENAAGAVVGTLSTTDPDAGDTHSYSVSDTRFEVVDGELKLKDGVSLDHEAGDSVSLDVTTTDAGGLSRTETFTISVGDENEVATDISLDNTSVAENAAGAVVGTLSTTDVDDGDTHSYAVSDNRFEVVDGELKLKDGVALDHEAGDSISINVTTTDAGGLSRTESFDIAVGDVNEVATDISLDNTTVAENAAGAVVGTLSTTDVDDGDTHSYAVSDNRFEVVDGELKLKDGVSLDHEAGDSVSIDVTTTDAGGLSRTETFNISVGDENEVATDIALDNTSVAENAAGAVVGALSTTDADAGDTHTYTVSDNRFEVVDGNLKLKDGVALDHEAGDSISIDVTTTDAGGLSRTESFDIAVSDVNEVATDISLDNTTVAENAAGAVVGTLSTTDVDEGDTHSYAVSDTRFEVVDGELKLKDGVSLDHEAGDSVSIDVTTTDAGGLSRTETFNISVGDVDEIASAPTLDIGDTTRTVFSEDFESWTGSVVDEGGDHIAAQNGWSSDGVVEVRDTGAGGNGSETGSIHHIELNNDPTDSYEDAPNIARSVDTVDGGTYTVTFDYAPRPGYDATVNQIEVVWDGQVVATISADGTSDTALNWQSHTLTLSGDGNPAEIEFREAGTDTDYGRGMMLDNIQMVETLENAASGVEGGTIDLPDITASLTDTDGSESLAVTVSAIPEGAVLTDGTNTFTASAGNTSVDVSGWDMDGMSITTPDNYTGTAALQVTATSTESEGGATSSTSSTLNVYVENVEEAATDIALDGSTVTENAAGAVVGSLSVTDADVGDTHTYAVSDSRFEVVGGDLKLKDGVSLDFEAEPTVDVTVTVTDSAGLTYAEDFTVNVSDVDETVTLFSENFSGIADFTQSDSGSSAWSAEGENTDFGSSSQHGVRDESYKMGQTTDDSNDNESVAVWRSEQIDIAGKTGLTLSFDLTASGDMEESGSWHDFFKAYAVVDGERTELMVQDGDAGISGTQSISLTNIPVGNEVTIEFEGKTTTSSEFYNFDNVELTSSGGTSVDLGNAGTPDGWTPEEVIYADGGDDEDGSSDDELMIGGSGDNKLDGKDGDDELRGGDGEDELKGDDGDDTLYGGADDDKLKGEDDNDYLDGGSGDDELDGGKGNDILLGGTGDDELDGGDGNDVLRGGAGDDDLDGGKGDDVFFFGMGDGSDTADGGGNGWTDTIRLENEDGTSLSSGDWTLSLDDGSIQSQDGDSIDLSEDASGIITLTDGSEISFEGIERIEW</sequence>
<feature type="region of interest" description="Disordered" evidence="5">
    <location>
        <begin position="3466"/>
        <end position="3603"/>
    </location>
</feature>
<evidence type="ECO:0000259" key="6">
    <source>
        <dbReference type="PROSITE" id="PS50268"/>
    </source>
</evidence>
<feature type="compositionally biased region" description="Polar residues" evidence="5">
    <location>
        <begin position="73"/>
        <end position="86"/>
    </location>
</feature>
<dbReference type="OrthoDB" id="8421704at2"/>
<feature type="domain" description="Cadherin" evidence="6">
    <location>
        <begin position="499"/>
        <end position="580"/>
    </location>
</feature>
<reference evidence="7 8" key="1">
    <citation type="journal article" date="2014" name="Front. Genet.">
        <title>Genome and metabolic network of "Candidatus Phaeomarinobacter ectocarpi" Ec32, a new candidate genus of Alphaproteobacteria frequently associated with brown algae.</title>
        <authorList>
            <person name="Dittami S.M."/>
            <person name="Barbeyron T."/>
            <person name="Boyen C."/>
            <person name="Cambefort J."/>
            <person name="Collet G."/>
            <person name="Delage L."/>
            <person name="Gobet A."/>
            <person name="Groisillier A."/>
            <person name="Leblanc C."/>
            <person name="Michel G."/>
            <person name="Scornet D."/>
            <person name="Siegel A."/>
            <person name="Tapia J.E."/>
            <person name="Tonon T."/>
        </authorList>
    </citation>
    <scope>NUCLEOTIDE SEQUENCE [LARGE SCALE GENOMIC DNA]</scope>
    <source>
        <strain evidence="7 8">Ec32</strain>
    </source>
</reference>
<dbReference type="SUPFAM" id="SSF51120">
    <property type="entry name" value="beta-Roll"/>
    <property type="match status" value="2"/>
</dbReference>
<dbReference type="SMART" id="SM00112">
    <property type="entry name" value="CA"/>
    <property type="match status" value="26"/>
</dbReference>
<accession>X5M794</accession>
<proteinExistence type="predicted"/>
<evidence type="ECO:0000256" key="5">
    <source>
        <dbReference type="SAM" id="MobiDB-lite"/>
    </source>
</evidence>
<dbReference type="Gene3D" id="2.60.40.60">
    <property type="entry name" value="Cadherins"/>
    <property type="match status" value="26"/>
</dbReference>
<feature type="domain" description="Cadherin" evidence="6">
    <location>
        <begin position="405"/>
        <end position="486"/>
    </location>
</feature>
<feature type="compositionally biased region" description="Acidic residues" evidence="5">
    <location>
        <begin position="3492"/>
        <end position="3504"/>
    </location>
</feature>
<keyword evidence="2" id="KW-0812">Transmembrane</keyword>
<feature type="domain" description="Cadherin" evidence="6">
    <location>
        <begin position="781"/>
        <end position="861"/>
    </location>
</feature>
<dbReference type="GO" id="GO:0005509">
    <property type="term" value="F:calcium ion binding"/>
    <property type="evidence" value="ECO:0007669"/>
    <property type="project" value="InterPro"/>
</dbReference>
<feature type="compositionally biased region" description="Basic and acidic residues" evidence="5">
    <location>
        <begin position="13"/>
        <end position="24"/>
    </location>
</feature>
<dbReference type="InterPro" id="IPR006626">
    <property type="entry name" value="PbH1"/>
</dbReference>
<dbReference type="CDD" id="cd11304">
    <property type="entry name" value="Cadherin_repeat"/>
    <property type="match status" value="11"/>
</dbReference>
<keyword evidence="8" id="KW-1185">Reference proteome</keyword>
<feature type="compositionally biased region" description="Basic and acidic residues" evidence="5">
    <location>
        <begin position="32"/>
        <end position="44"/>
    </location>
</feature>
<dbReference type="EC" id="5.99.1.3" evidence="7"/>
<evidence type="ECO:0000313" key="8">
    <source>
        <dbReference type="Proteomes" id="UP000032160"/>
    </source>
</evidence>
<dbReference type="Pfam" id="PF00353">
    <property type="entry name" value="HemolysinCabind"/>
    <property type="match status" value="3"/>
</dbReference>
<evidence type="ECO:0000256" key="1">
    <source>
        <dbReference type="ARBA" id="ARBA00004167"/>
    </source>
</evidence>
<dbReference type="RefSeq" id="WP_043949787.1">
    <property type="nucleotide sequence ID" value="NZ_HG966617.1"/>
</dbReference>
<dbReference type="InterPro" id="IPR011049">
    <property type="entry name" value="Serralysin-like_metalloprot_C"/>
</dbReference>
<dbReference type="PATRIC" id="fig|1458461.3.peg.774"/>
<keyword evidence="4" id="KW-0325">Glycoprotein</keyword>
<feature type="compositionally biased region" description="Low complexity" evidence="5">
    <location>
        <begin position="166"/>
        <end position="181"/>
    </location>
</feature>
<name>X5M794_9HYPH</name>
<feature type="compositionally biased region" description="Acidic residues" evidence="5">
    <location>
        <begin position="3554"/>
        <end position="3568"/>
    </location>
</feature>
<dbReference type="PRINTS" id="PR00313">
    <property type="entry name" value="CABNDNGRPT"/>
</dbReference>
<dbReference type="GO" id="GO:0005886">
    <property type="term" value="C:plasma membrane"/>
    <property type="evidence" value="ECO:0007669"/>
    <property type="project" value="TreeGrafter"/>
</dbReference>
<dbReference type="PROSITE" id="PS50268">
    <property type="entry name" value="CADHERIN_2"/>
    <property type="match status" value="6"/>
</dbReference>
<dbReference type="STRING" id="1458461.BN1012_Phect774"/>
<feature type="compositionally biased region" description="Acidic residues" evidence="5">
    <location>
        <begin position="3528"/>
        <end position="3539"/>
    </location>
</feature>
<dbReference type="HOGENOM" id="CLU_223995_0_0_5"/>
<feature type="region of interest" description="Disordered" evidence="5">
    <location>
        <begin position="158"/>
        <end position="191"/>
    </location>
</feature>
<evidence type="ECO:0000256" key="4">
    <source>
        <dbReference type="ARBA" id="ARBA00023180"/>
    </source>
</evidence>
<comment type="subcellular location">
    <subcellularLocation>
        <location evidence="1">Membrane</location>
        <topology evidence="1">Single-pass membrane protein</topology>
    </subcellularLocation>
</comment>
<dbReference type="GO" id="GO:0016853">
    <property type="term" value="F:isomerase activity"/>
    <property type="evidence" value="ECO:0007669"/>
    <property type="project" value="UniProtKB-KW"/>
</dbReference>
<feature type="compositionally biased region" description="Basic and acidic residues" evidence="5">
    <location>
        <begin position="3512"/>
        <end position="3527"/>
    </location>
</feature>
<dbReference type="InterPro" id="IPR006644">
    <property type="entry name" value="Cadg"/>
</dbReference>
<dbReference type="InterPro" id="IPR001343">
    <property type="entry name" value="Hemolysn_Ca-bd"/>
</dbReference>
<evidence type="ECO:0000256" key="3">
    <source>
        <dbReference type="ARBA" id="ARBA00022989"/>
    </source>
</evidence>
<dbReference type="Proteomes" id="UP000032160">
    <property type="component" value="Chromosome I"/>
</dbReference>
<feature type="region of interest" description="Disordered" evidence="5">
    <location>
        <begin position="1"/>
        <end position="86"/>
    </location>
</feature>
<organism evidence="7 8">
    <name type="scientific">Candidatus Phaeomarinibacter ectocarpi</name>
    <dbReference type="NCBI Taxonomy" id="1458461"/>
    <lineage>
        <taxon>Bacteria</taxon>
        <taxon>Pseudomonadati</taxon>
        <taxon>Pseudomonadota</taxon>
        <taxon>Alphaproteobacteria</taxon>
        <taxon>Hyphomicrobiales</taxon>
        <taxon>Parvibaculaceae</taxon>
        <taxon>Candidatus Phaeomarinibacter</taxon>
    </lineage>
</organism>
<evidence type="ECO:0000313" key="7">
    <source>
        <dbReference type="EMBL" id="CDO58988.1"/>
    </source>
</evidence>
<keyword evidence="3" id="KW-1133">Transmembrane helix</keyword>
<feature type="region of interest" description="Disordered" evidence="5">
    <location>
        <begin position="3322"/>
        <end position="3362"/>
    </location>
</feature>
<dbReference type="KEGG" id="pect:BN1012_Phect774"/>
<feature type="domain" description="Cadherin" evidence="6">
    <location>
        <begin position="1058"/>
        <end position="1138"/>
    </location>
</feature>
<keyword evidence="3" id="KW-0472">Membrane</keyword>
<dbReference type="EMBL" id="HG966617">
    <property type="protein sequence ID" value="CDO58988.1"/>
    <property type="molecule type" value="Genomic_DNA"/>
</dbReference>
<dbReference type="SMART" id="SM00736">
    <property type="entry name" value="CADG"/>
    <property type="match status" value="16"/>
</dbReference>
<feature type="domain" description="Cadherin" evidence="6">
    <location>
        <begin position="208"/>
        <end position="298"/>
    </location>
</feature>
<dbReference type="SUPFAM" id="SSF49313">
    <property type="entry name" value="Cadherin-like"/>
    <property type="match status" value="23"/>
</dbReference>
<dbReference type="GO" id="GO:0007156">
    <property type="term" value="P:homophilic cell adhesion via plasma membrane adhesion molecules"/>
    <property type="evidence" value="ECO:0007669"/>
    <property type="project" value="InterPro"/>
</dbReference>
<dbReference type="SMART" id="SM00710">
    <property type="entry name" value="PbH1"/>
    <property type="match status" value="10"/>
</dbReference>
<evidence type="ECO:0000256" key="2">
    <source>
        <dbReference type="ARBA" id="ARBA00022692"/>
    </source>
</evidence>
<feature type="region of interest" description="Disordered" evidence="5">
    <location>
        <begin position="92"/>
        <end position="111"/>
    </location>
</feature>
<dbReference type="InterPro" id="IPR002126">
    <property type="entry name" value="Cadherin-like_dom"/>
</dbReference>
<feature type="compositionally biased region" description="Polar residues" evidence="5">
    <location>
        <begin position="1"/>
        <end position="12"/>
    </location>
</feature>